<dbReference type="OrthoDB" id="1729427at2759"/>
<gene>
    <name evidence="2" type="ORF">TSUD_83480</name>
</gene>
<dbReference type="Pfam" id="PF14223">
    <property type="entry name" value="Retrotran_gag_2"/>
    <property type="match status" value="1"/>
</dbReference>
<name>A0A2Z6NRX7_TRISU</name>
<dbReference type="Pfam" id="PF22936">
    <property type="entry name" value="Pol_BBD"/>
    <property type="match status" value="1"/>
</dbReference>
<accession>A0A2Z6NRX7</accession>
<sequence>MCATTSTNVQKFHPALSITNVKSLIPITLDLESGQYHSWSALFKVQARVHDVLEYIILPTDEKDKAAYEKTKADDLPLWKRLDAVVLQWIYATDNKNSRAMYLNKEFTNTNLADFSTANAYCNRLKSLADQLVNVGAPVNDHSMVLKMLQGLTEQYSNFVTVMQNKKTLPTFATARSKLALEETTLLERAKQESGSTALVANNYSTDVAAVVVTDKLVVDVITIDGAVMLAVVDNNGISSSGINLLGGRQPGVLGPRPQQQQAYATTAPTDIESAMHTMSLSQPDPDWYMDTGATSHMTSTQGNLSSYFNLSKNNGILVGSGQSIPIRGYGHTSLPPPNPPLSLNNVLHAPKLIKNLVSTGTHLMRCDSTSELYPITSTSQNQISQISQHSVFFSVVSLALPFGSPGSFSFRVSSAK</sequence>
<proteinExistence type="predicted"/>
<dbReference type="EMBL" id="DF974256">
    <property type="protein sequence ID" value="GAU46841.1"/>
    <property type="molecule type" value="Genomic_DNA"/>
</dbReference>
<dbReference type="PANTHER" id="PTHR47481">
    <property type="match status" value="1"/>
</dbReference>
<keyword evidence="3" id="KW-1185">Reference proteome</keyword>
<evidence type="ECO:0000313" key="2">
    <source>
        <dbReference type="EMBL" id="GAU46841.1"/>
    </source>
</evidence>
<dbReference type="InterPro" id="IPR054722">
    <property type="entry name" value="PolX-like_BBD"/>
</dbReference>
<feature type="domain" description="Retrovirus-related Pol polyprotein from transposon TNT 1-94-like beta-barrel" evidence="1">
    <location>
        <begin position="288"/>
        <end position="362"/>
    </location>
</feature>
<reference evidence="3" key="1">
    <citation type="journal article" date="2017" name="Front. Plant Sci.">
        <title>Climate Clever Clovers: New Paradigm to Reduce the Environmental Footprint of Ruminants by Breeding Low Methanogenic Forages Utilizing Haplotype Variation.</title>
        <authorList>
            <person name="Kaur P."/>
            <person name="Appels R."/>
            <person name="Bayer P.E."/>
            <person name="Keeble-Gagnere G."/>
            <person name="Wang J."/>
            <person name="Hirakawa H."/>
            <person name="Shirasawa K."/>
            <person name="Vercoe P."/>
            <person name="Stefanova K."/>
            <person name="Durmic Z."/>
            <person name="Nichols P."/>
            <person name="Revell C."/>
            <person name="Isobe S.N."/>
            <person name="Edwards D."/>
            <person name="Erskine W."/>
        </authorList>
    </citation>
    <scope>NUCLEOTIDE SEQUENCE [LARGE SCALE GENOMIC DNA]</scope>
    <source>
        <strain evidence="3">cv. Daliak</strain>
    </source>
</reference>
<evidence type="ECO:0000313" key="3">
    <source>
        <dbReference type="Proteomes" id="UP000242715"/>
    </source>
</evidence>
<protein>
    <recommendedName>
        <fullName evidence="1">Retrovirus-related Pol polyprotein from transposon TNT 1-94-like beta-barrel domain-containing protein</fullName>
    </recommendedName>
</protein>
<organism evidence="2 3">
    <name type="scientific">Trifolium subterraneum</name>
    <name type="common">Subterranean clover</name>
    <dbReference type="NCBI Taxonomy" id="3900"/>
    <lineage>
        <taxon>Eukaryota</taxon>
        <taxon>Viridiplantae</taxon>
        <taxon>Streptophyta</taxon>
        <taxon>Embryophyta</taxon>
        <taxon>Tracheophyta</taxon>
        <taxon>Spermatophyta</taxon>
        <taxon>Magnoliopsida</taxon>
        <taxon>eudicotyledons</taxon>
        <taxon>Gunneridae</taxon>
        <taxon>Pentapetalae</taxon>
        <taxon>rosids</taxon>
        <taxon>fabids</taxon>
        <taxon>Fabales</taxon>
        <taxon>Fabaceae</taxon>
        <taxon>Papilionoideae</taxon>
        <taxon>50 kb inversion clade</taxon>
        <taxon>NPAAA clade</taxon>
        <taxon>Hologalegina</taxon>
        <taxon>IRL clade</taxon>
        <taxon>Trifolieae</taxon>
        <taxon>Trifolium</taxon>
    </lineage>
</organism>
<dbReference type="Proteomes" id="UP000242715">
    <property type="component" value="Unassembled WGS sequence"/>
</dbReference>
<evidence type="ECO:0000259" key="1">
    <source>
        <dbReference type="Pfam" id="PF22936"/>
    </source>
</evidence>
<dbReference type="PANTHER" id="PTHR47481:SF42">
    <property type="entry name" value="RHO GTPASE-ACTIVATING PROTEIN GACK-LIKE"/>
    <property type="match status" value="1"/>
</dbReference>
<dbReference type="AlphaFoldDB" id="A0A2Z6NRX7"/>